<dbReference type="EMBL" id="BLLF01000109">
    <property type="protein sequence ID" value="GFH07687.1"/>
    <property type="molecule type" value="Genomic_DNA"/>
</dbReference>
<gene>
    <name evidence="2" type="ORF">HaLaN_02520</name>
</gene>
<sequence>MIGAARIDRSRSCKDRSASVTVHAAQAVGPTAGYIRSASEELVHDVEGQGPRPAGAADSAVSRGHQQAGHDQYWNNWARRTRQVDSRQGHFRRTDRAI</sequence>
<accession>A0A699YBX2</accession>
<dbReference type="Proteomes" id="UP000485058">
    <property type="component" value="Unassembled WGS sequence"/>
</dbReference>
<evidence type="ECO:0000256" key="1">
    <source>
        <dbReference type="SAM" id="MobiDB-lite"/>
    </source>
</evidence>
<feature type="non-terminal residue" evidence="2">
    <location>
        <position position="1"/>
    </location>
</feature>
<feature type="compositionally biased region" description="Basic and acidic residues" evidence="1">
    <location>
        <begin position="82"/>
        <end position="98"/>
    </location>
</feature>
<protein>
    <submittedName>
        <fullName evidence="2">Uncharacterized protein</fullName>
    </submittedName>
</protein>
<evidence type="ECO:0000313" key="2">
    <source>
        <dbReference type="EMBL" id="GFH07687.1"/>
    </source>
</evidence>
<proteinExistence type="predicted"/>
<keyword evidence="3" id="KW-1185">Reference proteome</keyword>
<name>A0A699YBX2_HAELA</name>
<evidence type="ECO:0000313" key="3">
    <source>
        <dbReference type="Proteomes" id="UP000485058"/>
    </source>
</evidence>
<reference evidence="2 3" key="1">
    <citation type="submission" date="2020-02" db="EMBL/GenBank/DDBJ databases">
        <title>Draft genome sequence of Haematococcus lacustris strain NIES-144.</title>
        <authorList>
            <person name="Morimoto D."/>
            <person name="Nakagawa S."/>
            <person name="Yoshida T."/>
            <person name="Sawayama S."/>
        </authorList>
    </citation>
    <scope>NUCLEOTIDE SEQUENCE [LARGE SCALE GENOMIC DNA]</scope>
    <source>
        <strain evidence="2 3">NIES-144</strain>
    </source>
</reference>
<dbReference type="AlphaFoldDB" id="A0A699YBX2"/>
<organism evidence="2 3">
    <name type="scientific">Haematococcus lacustris</name>
    <name type="common">Green alga</name>
    <name type="synonym">Haematococcus pluvialis</name>
    <dbReference type="NCBI Taxonomy" id="44745"/>
    <lineage>
        <taxon>Eukaryota</taxon>
        <taxon>Viridiplantae</taxon>
        <taxon>Chlorophyta</taxon>
        <taxon>core chlorophytes</taxon>
        <taxon>Chlorophyceae</taxon>
        <taxon>CS clade</taxon>
        <taxon>Chlamydomonadales</taxon>
        <taxon>Haematococcaceae</taxon>
        <taxon>Haematococcus</taxon>
    </lineage>
</organism>
<comment type="caution">
    <text evidence="2">The sequence shown here is derived from an EMBL/GenBank/DDBJ whole genome shotgun (WGS) entry which is preliminary data.</text>
</comment>
<feature type="region of interest" description="Disordered" evidence="1">
    <location>
        <begin position="46"/>
        <end position="98"/>
    </location>
</feature>